<feature type="region of interest" description="Disordered" evidence="2">
    <location>
        <begin position="83"/>
        <end position="285"/>
    </location>
</feature>
<feature type="compositionally biased region" description="Basic and acidic residues" evidence="2">
    <location>
        <begin position="83"/>
        <end position="125"/>
    </location>
</feature>
<feature type="compositionally biased region" description="Basic and acidic residues" evidence="2">
    <location>
        <begin position="562"/>
        <end position="579"/>
    </location>
</feature>
<evidence type="ECO:0000313" key="3">
    <source>
        <dbReference type="EMBL" id="EJK74485.1"/>
    </source>
</evidence>
<protein>
    <submittedName>
        <fullName evidence="3">Uncharacterized protein</fullName>
    </submittedName>
</protein>
<feature type="region of interest" description="Disordered" evidence="2">
    <location>
        <begin position="1"/>
        <end position="63"/>
    </location>
</feature>
<feature type="region of interest" description="Disordered" evidence="2">
    <location>
        <begin position="426"/>
        <end position="500"/>
    </location>
</feature>
<name>K0TAD8_THAOC</name>
<keyword evidence="1" id="KW-0175">Coiled coil</keyword>
<dbReference type="EMBL" id="AGNL01003621">
    <property type="protein sequence ID" value="EJK74485.1"/>
    <property type="molecule type" value="Genomic_DNA"/>
</dbReference>
<feature type="region of interest" description="Disordered" evidence="2">
    <location>
        <begin position="530"/>
        <end position="593"/>
    </location>
</feature>
<feature type="compositionally biased region" description="Basic and acidic residues" evidence="2">
    <location>
        <begin position="227"/>
        <end position="236"/>
    </location>
</feature>
<evidence type="ECO:0000256" key="1">
    <source>
        <dbReference type="SAM" id="Coils"/>
    </source>
</evidence>
<feature type="compositionally biased region" description="Basic and acidic residues" evidence="2">
    <location>
        <begin position="200"/>
        <end position="218"/>
    </location>
</feature>
<dbReference type="Gene3D" id="1.10.287.1490">
    <property type="match status" value="1"/>
</dbReference>
<feature type="compositionally biased region" description="Basic residues" evidence="2">
    <location>
        <begin position="146"/>
        <end position="158"/>
    </location>
</feature>
<dbReference type="AlphaFoldDB" id="K0TAD8"/>
<organism evidence="3 4">
    <name type="scientific">Thalassiosira oceanica</name>
    <name type="common">Marine diatom</name>
    <dbReference type="NCBI Taxonomy" id="159749"/>
    <lineage>
        <taxon>Eukaryota</taxon>
        <taxon>Sar</taxon>
        <taxon>Stramenopiles</taxon>
        <taxon>Ochrophyta</taxon>
        <taxon>Bacillariophyta</taxon>
        <taxon>Coscinodiscophyceae</taxon>
        <taxon>Thalassiosirophycidae</taxon>
        <taxon>Thalassiosirales</taxon>
        <taxon>Thalassiosiraceae</taxon>
        <taxon>Thalassiosira</taxon>
    </lineage>
</organism>
<accession>K0TAD8</accession>
<sequence>MIATKTNSHSGSTALPTRRKKHVSGTSRRHSTGGVFSSDDDDHDDEGLAEPSPPPANSDGKWCKKRQSLDLISQIMADDVHDVAVAQRDARREGGGSKRDSKRGRESRRSMPHLAEAEARSRDQQRAFASVARTRGSGELDGSRSGRNRHQKSKRSSRHTIDHGRSNAAALHGLDIQGPAHPTSIDSREERRPSAVVDSIYRDSSSRGRRAHRDDRPRGRSSSVSDGDAKESHESYRSVTSFVDPDANDHDNIKERAEQEDTLDSLHMRSVNNGRRPRPMNANASVQSCATIDPEDEIDEYPQTASELRSLIKKMQSEFHKLRSAKIAAEARANKLETELTQCRQELDGELLRCAGEVERWRAEAEGERARVNGLESKVNGLEASLDINRQRLSKTEKKNANLERMIGDMERDNCHLRRAGRHLGNAALGGSRTDHRQQNGGLSPPAQHPLSRSFHPSSTNSTRRSNSNRRNGKGGILSSPDREMTQSKKAPSSWHGTKENGRMADLASRFTMHLPLPGTNADCETKEQFSRSMAHLQRKDTFSQSYSSDRPESNSRSNRRRRDEAPGKHGKTSRDRLNASDSKLWSRRAPPGRAAPVVAAPFAGGPAGGTDPSVVAETLNDLNVSSPSLRSSGTKSIEINDLEKDQFFDCLGNDSTGESERTLSFDELEDESGTRKRLLEKSFVLDSRVVPPVHHLTSFSDTQTEVKNGIRWMRRGKMRRSEEERSYSIRGLTCLLPWQPTYLVRRKQLQSNIFQ</sequence>
<dbReference type="Proteomes" id="UP000266841">
    <property type="component" value="Unassembled WGS sequence"/>
</dbReference>
<comment type="caution">
    <text evidence="3">The sequence shown here is derived from an EMBL/GenBank/DDBJ whole genome shotgun (WGS) entry which is preliminary data.</text>
</comment>
<dbReference type="eggNOG" id="ENOG502QZGA">
    <property type="taxonomic scope" value="Eukaryota"/>
</dbReference>
<feature type="compositionally biased region" description="Acidic residues" evidence="2">
    <location>
        <begin position="38"/>
        <end position="48"/>
    </location>
</feature>
<feature type="coiled-coil region" evidence="1">
    <location>
        <begin position="319"/>
        <end position="413"/>
    </location>
</feature>
<reference evidence="3 4" key="1">
    <citation type="journal article" date="2012" name="Genome Biol.">
        <title>Genome and low-iron response of an oceanic diatom adapted to chronic iron limitation.</title>
        <authorList>
            <person name="Lommer M."/>
            <person name="Specht M."/>
            <person name="Roy A.S."/>
            <person name="Kraemer L."/>
            <person name="Andreson R."/>
            <person name="Gutowska M.A."/>
            <person name="Wolf J."/>
            <person name="Bergner S.V."/>
            <person name="Schilhabel M.B."/>
            <person name="Klostermeier U.C."/>
            <person name="Beiko R.G."/>
            <person name="Rosenstiel P."/>
            <person name="Hippler M."/>
            <person name="Laroche J."/>
        </authorList>
    </citation>
    <scope>NUCLEOTIDE SEQUENCE [LARGE SCALE GENOMIC DNA]</scope>
    <source>
        <strain evidence="3 4">CCMP1005</strain>
    </source>
</reference>
<feature type="compositionally biased region" description="Polar residues" evidence="2">
    <location>
        <begin position="1"/>
        <end position="15"/>
    </location>
</feature>
<proteinExistence type="predicted"/>
<feature type="compositionally biased region" description="Basic residues" evidence="2">
    <location>
        <begin position="17"/>
        <end position="31"/>
    </location>
</feature>
<gene>
    <name evidence="3" type="ORF">THAOC_03833</name>
</gene>
<keyword evidence="4" id="KW-1185">Reference proteome</keyword>
<feature type="compositionally biased region" description="Basic and acidic residues" evidence="2">
    <location>
        <begin position="247"/>
        <end position="267"/>
    </location>
</feature>
<evidence type="ECO:0000256" key="2">
    <source>
        <dbReference type="SAM" id="MobiDB-lite"/>
    </source>
</evidence>
<evidence type="ECO:0000313" key="4">
    <source>
        <dbReference type="Proteomes" id="UP000266841"/>
    </source>
</evidence>